<protein>
    <submittedName>
        <fullName evidence="1">Microtubule-associated protein</fullName>
    </submittedName>
</protein>
<proteinExistence type="predicted"/>
<comment type="caution">
    <text evidence="1">The sequence shown here is derived from an EMBL/GenBank/DDBJ whole genome shotgun (WGS) entry which is preliminary data.</text>
</comment>
<reference evidence="1 2" key="1">
    <citation type="submission" date="2015-07" db="EMBL/GenBank/DDBJ databases">
        <title>The genome of Pseudoloma neurophilia, a relevant intracellular parasite of the zebrafish.</title>
        <authorList>
            <person name="Ndikumana S."/>
            <person name="Pelin A."/>
            <person name="Sanders J."/>
            <person name="Corradi N."/>
        </authorList>
    </citation>
    <scope>NUCLEOTIDE SEQUENCE [LARGE SCALE GENOMIC DNA]</scope>
    <source>
        <strain evidence="1 2">MK1</strain>
    </source>
</reference>
<accession>A0A0R0M2Q2</accession>
<evidence type="ECO:0000313" key="1">
    <source>
        <dbReference type="EMBL" id="KRH93313.1"/>
    </source>
</evidence>
<dbReference type="EMBL" id="LGUB01000391">
    <property type="protein sequence ID" value="KRH93313.1"/>
    <property type="molecule type" value="Genomic_DNA"/>
</dbReference>
<name>A0A0R0M2Q2_9MICR</name>
<dbReference type="Gene3D" id="1.25.10.10">
    <property type="entry name" value="Leucine-rich Repeat Variant"/>
    <property type="match status" value="1"/>
</dbReference>
<dbReference type="AlphaFoldDB" id="A0A0R0M2Q2"/>
<gene>
    <name evidence="1" type="ORF">M153_11140001</name>
</gene>
<keyword evidence="2" id="KW-1185">Reference proteome</keyword>
<sequence>TNQPCHIFEMTDEIQNDLISGLSHSIWKERLEAAEKIAQNLEHAHLFTSELNKRLKDSNNQVFSTALFIIKNANLNFDRDVLLHKLADKKLQQKIKESNLINVTEDDFSGKRSPEIDRMLIEMAIQQGNKSLLSQIAPLESSARKDVREEVKKYKEFCANKSSTFVTQKKTLKVVENVPSKLPTTPLKQKTPTPQKVKNVEKTTITQNDIDNFSLDEPLTLADQRAITGDFFEKYNFFTERDFKKKLEKMECSENQLLQEPNFLKFVYSIKEKNKMMNIKYLELISRLQMIDTPLFCHIIVKIFTDPQIFSVSSEICKKLDERKTLIFFIKFICQNKKGKLFEKGAEMISKVQDKVMIEENCLDVNNYVGKEKQTLINLKAELKKRKEPQIKKTYPFLDEKQPENIEETLVQEFENSVVLDSAMDEALPNDTVIADNPPVSEPQVSEKITPVEKRPKNKNLIEHQNRFKDGKDQKKYFTEDIQTLFQDYKIEASDFIIKHIFEEKKCLCGQKDGFDCCLKKLIDFYADKRYVLSAYEAETFVKLIKNENLLQDLEKIYPKSKILILKNKENHFKTHLLQSFRFREYNMSPLRKKKKPETQKIRSPVPIIQTKTANVDKFVVAETFNDSFDCLEEPALIQNKPDKNAINVFSVTTTSRNSSDSPFDDQKDDREHTQNLFEISKLGKDLQTNRLDSPQKIIEKRLSTNSINNFLITDLYKKSDSAFVTLLQRATDDLPSLFYIANSIVNALIENFEDIKSIKILMILSTNSDFLSEVDFDTMKMLHLRIIKDIQDHGGDFLINLCLNAPVPALLRVYLAILNDNKEIVLKLIWRNSKRKYNQHAQEIISIFDDFFSKNIELDDLTFKILQLHISEIVSQRGSAVLDFPITGQLHKIVTGMLERLSQNESN</sequence>
<evidence type="ECO:0000313" key="2">
    <source>
        <dbReference type="Proteomes" id="UP000051530"/>
    </source>
</evidence>
<dbReference type="OrthoDB" id="2191278at2759"/>
<dbReference type="Proteomes" id="UP000051530">
    <property type="component" value="Unassembled WGS sequence"/>
</dbReference>
<organism evidence="1 2">
    <name type="scientific">Pseudoloma neurophilia</name>
    <dbReference type="NCBI Taxonomy" id="146866"/>
    <lineage>
        <taxon>Eukaryota</taxon>
        <taxon>Fungi</taxon>
        <taxon>Fungi incertae sedis</taxon>
        <taxon>Microsporidia</taxon>
        <taxon>Pseudoloma</taxon>
    </lineage>
</organism>
<dbReference type="VEuPathDB" id="MicrosporidiaDB:M153_11140001"/>
<dbReference type="InterPro" id="IPR011989">
    <property type="entry name" value="ARM-like"/>
</dbReference>
<feature type="non-terminal residue" evidence="1">
    <location>
        <position position="1"/>
    </location>
</feature>